<dbReference type="InterPro" id="IPR005467">
    <property type="entry name" value="His_kinase_dom"/>
</dbReference>
<dbReference type="Pfam" id="PF00512">
    <property type="entry name" value="HisKA"/>
    <property type="match status" value="1"/>
</dbReference>
<keyword evidence="5" id="KW-0547">Nucleotide-binding</keyword>
<dbReference type="PANTHER" id="PTHR43065">
    <property type="entry name" value="SENSOR HISTIDINE KINASE"/>
    <property type="match status" value="1"/>
</dbReference>
<evidence type="ECO:0000256" key="1">
    <source>
        <dbReference type="ARBA" id="ARBA00000085"/>
    </source>
</evidence>
<feature type="transmembrane region" description="Helical" evidence="9">
    <location>
        <begin position="136"/>
        <end position="157"/>
    </location>
</feature>
<dbReference type="InterPro" id="IPR031621">
    <property type="entry name" value="HisKA_7TM"/>
</dbReference>
<dbReference type="Gene3D" id="1.10.287.130">
    <property type="match status" value="1"/>
</dbReference>
<dbReference type="SUPFAM" id="SSF47384">
    <property type="entry name" value="Homodimeric domain of signal transducing histidine kinase"/>
    <property type="match status" value="1"/>
</dbReference>
<evidence type="ECO:0000256" key="4">
    <source>
        <dbReference type="ARBA" id="ARBA00022679"/>
    </source>
</evidence>
<proteinExistence type="predicted"/>
<dbReference type="GO" id="GO:0000155">
    <property type="term" value="F:phosphorelay sensor kinase activity"/>
    <property type="evidence" value="ECO:0007669"/>
    <property type="project" value="InterPro"/>
</dbReference>
<dbReference type="InterPro" id="IPR029016">
    <property type="entry name" value="GAF-like_dom_sf"/>
</dbReference>
<keyword evidence="9" id="KW-0472">Membrane</keyword>
<evidence type="ECO:0000256" key="9">
    <source>
        <dbReference type="SAM" id="Phobius"/>
    </source>
</evidence>
<feature type="transmembrane region" description="Helical" evidence="9">
    <location>
        <begin position="6"/>
        <end position="27"/>
    </location>
</feature>
<dbReference type="GO" id="GO:0005524">
    <property type="term" value="F:ATP binding"/>
    <property type="evidence" value="ECO:0007669"/>
    <property type="project" value="UniProtKB-KW"/>
</dbReference>
<keyword evidence="3" id="KW-0597">Phosphoprotein</keyword>
<dbReference type="InterPro" id="IPR003018">
    <property type="entry name" value="GAF"/>
</dbReference>
<reference evidence="11 12" key="1">
    <citation type="journal article" date="2016" name="Environ. Microbiol.">
        <title>Genomic resolution of a cold subsurface aquifer community provides metabolic insights for novel microbes adapted to high CO concentrations.</title>
        <authorList>
            <person name="Probst A.J."/>
            <person name="Castelle C.J."/>
            <person name="Singh A."/>
            <person name="Brown C.T."/>
            <person name="Anantharaman K."/>
            <person name="Sharon I."/>
            <person name="Hug L.A."/>
            <person name="Burstein D."/>
            <person name="Emerson J.B."/>
            <person name="Thomas B.C."/>
            <person name="Banfield J.F."/>
        </authorList>
    </citation>
    <scope>NUCLEOTIDE SEQUENCE [LARGE SCALE GENOMIC DNA]</scope>
    <source>
        <strain evidence="11">CG2_30_40_21</strain>
    </source>
</reference>
<feature type="transmembrane region" description="Helical" evidence="9">
    <location>
        <begin position="177"/>
        <end position="201"/>
    </location>
</feature>
<dbReference type="PROSITE" id="PS50109">
    <property type="entry name" value="HIS_KIN"/>
    <property type="match status" value="1"/>
</dbReference>
<dbReference type="SMART" id="SM00388">
    <property type="entry name" value="HisKA"/>
    <property type="match status" value="1"/>
</dbReference>
<evidence type="ECO:0000256" key="3">
    <source>
        <dbReference type="ARBA" id="ARBA00022553"/>
    </source>
</evidence>
<feature type="transmembrane region" description="Helical" evidence="9">
    <location>
        <begin position="237"/>
        <end position="260"/>
    </location>
</feature>
<keyword evidence="7" id="KW-0067">ATP-binding</keyword>
<evidence type="ECO:0000313" key="12">
    <source>
        <dbReference type="Proteomes" id="UP000183085"/>
    </source>
</evidence>
<dbReference type="AlphaFoldDB" id="A0A1J5E6I2"/>
<keyword evidence="6" id="KW-0418">Kinase</keyword>
<dbReference type="Pfam" id="PF01590">
    <property type="entry name" value="GAF"/>
    <property type="match status" value="1"/>
</dbReference>
<keyword evidence="9" id="KW-0812">Transmembrane</keyword>
<keyword evidence="9" id="KW-1133">Transmembrane helix</keyword>
<dbReference type="InterPro" id="IPR003594">
    <property type="entry name" value="HATPase_dom"/>
</dbReference>
<dbReference type="EMBL" id="MNYI01000165">
    <property type="protein sequence ID" value="OIP38902.1"/>
    <property type="molecule type" value="Genomic_DNA"/>
</dbReference>
<accession>A0A1J5E6I2</accession>
<evidence type="ECO:0000313" key="11">
    <source>
        <dbReference type="EMBL" id="OIP38902.1"/>
    </source>
</evidence>
<feature type="transmembrane region" description="Helical" evidence="9">
    <location>
        <begin position="207"/>
        <end position="225"/>
    </location>
</feature>
<dbReference type="SUPFAM" id="SSF55781">
    <property type="entry name" value="GAF domain-like"/>
    <property type="match status" value="1"/>
</dbReference>
<dbReference type="InterPro" id="IPR036890">
    <property type="entry name" value="HATPase_C_sf"/>
</dbReference>
<dbReference type="InterPro" id="IPR036097">
    <property type="entry name" value="HisK_dim/P_sf"/>
</dbReference>
<feature type="transmembrane region" description="Helical" evidence="9">
    <location>
        <begin position="72"/>
        <end position="91"/>
    </location>
</feature>
<feature type="domain" description="Histidine kinase" evidence="10">
    <location>
        <begin position="496"/>
        <end position="703"/>
    </location>
</feature>
<protein>
    <recommendedName>
        <fullName evidence="2">histidine kinase</fullName>
        <ecNumber evidence="2">2.7.13.3</ecNumber>
    </recommendedName>
</protein>
<dbReference type="Proteomes" id="UP000183085">
    <property type="component" value="Unassembled WGS sequence"/>
</dbReference>
<dbReference type="InterPro" id="IPR003661">
    <property type="entry name" value="HisK_dim/P_dom"/>
</dbReference>
<dbReference type="PRINTS" id="PR00344">
    <property type="entry name" value="BCTRLSENSOR"/>
</dbReference>
<dbReference type="Pfam" id="PF02518">
    <property type="entry name" value="HATPase_c"/>
    <property type="match status" value="1"/>
</dbReference>
<name>A0A1J5E6I2_9BACT</name>
<dbReference type="Pfam" id="PF16927">
    <property type="entry name" value="HisKA_7TM"/>
    <property type="match status" value="1"/>
</dbReference>
<feature type="transmembrane region" description="Helical" evidence="9">
    <location>
        <begin position="266"/>
        <end position="286"/>
    </location>
</feature>
<dbReference type="EC" id="2.7.13.3" evidence="2"/>
<evidence type="ECO:0000256" key="5">
    <source>
        <dbReference type="ARBA" id="ARBA00022741"/>
    </source>
</evidence>
<comment type="catalytic activity">
    <reaction evidence="1">
        <text>ATP + protein L-histidine = ADP + protein N-phospho-L-histidine.</text>
        <dbReference type="EC" id="2.7.13.3"/>
    </reaction>
</comment>
<dbReference type="SMART" id="SM00387">
    <property type="entry name" value="HATPase_c"/>
    <property type="match status" value="1"/>
</dbReference>
<feature type="transmembrane region" description="Helical" evidence="9">
    <location>
        <begin position="103"/>
        <end position="124"/>
    </location>
</feature>
<evidence type="ECO:0000256" key="8">
    <source>
        <dbReference type="ARBA" id="ARBA00023012"/>
    </source>
</evidence>
<evidence type="ECO:0000259" key="10">
    <source>
        <dbReference type="PROSITE" id="PS50109"/>
    </source>
</evidence>
<evidence type="ECO:0000256" key="7">
    <source>
        <dbReference type="ARBA" id="ARBA00022840"/>
    </source>
</evidence>
<keyword evidence="4" id="KW-0808">Transferase</keyword>
<keyword evidence="8" id="KW-0902">Two-component regulatory system</keyword>
<dbReference type="InterPro" id="IPR004358">
    <property type="entry name" value="Sig_transdc_His_kin-like_C"/>
</dbReference>
<feature type="transmembrane region" description="Helical" evidence="9">
    <location>
        <begin position="39"/>
        <end position="60"/>
    </location>
</feature>
<dbReference type="Gene3D" id="3.30.450.40">
    <property type="match status" value="1"/>
</dbReference>
<dbReference type="CDD" id="cd00082">
    <property type="entry name" value="HisKA"/>
    <property type="match status" value="1"/>
</dbReference>
<gene>
    <name evidence="11" type="ORF">AUJ95_06160</name>
</gene>
<dbReference type="PANTHER" id="PTHR43065:SF10">
    <property type="entry name" value="PEROXIDE STRESS-ACTIVATED HISTIDINE KINASE MAK3"/>
    <property type="match status" value="1"/>
</dbReference>
<comment type="caution">
    <text evidence="11">The sequence shown here is derived from an EMBL/GenBank/DDBJ whole genome shotgun (WGS) entry which is preliminary data.</text>
</comment>
<dbReference type="SUPFAM" id="SSF55874">
    <property type="entry name" value="ATPase domain of HSP90 chaperone/DNA topoisomerase II/histidine kinase"/>
    <property type="match status" value="1"/>
</dbReference>
<evidence type="ECO:0000256" key="6">
    <source>
        <dbReference type="ARBA" id="ARBA00022777"/>
    </source>
</evidence>
<organism evidence="11 12">
    <name type="scientific">Candidatus Desantisbacteria bacterium CG2_30_40_21</name>
    <dbReference type="NCBI Taxonomy" id="1817895"/>
    <lineage>
        <taxon>Bacteria</taxon>
        <taxon>Candidatus Desantisiibacteriota</taxon>
    </lineage>
</organism>
<evidence type="ECO:0000256" key="2">
    <source>
        <dbReference type="ARBA" id="ARBA00012438"/>
    </source>
</evidence>
<dbReference type="Gene3D" id="3.30.565.10">
    <property type="entry name" value="Histidine kinase-like ATPase, C-terminal domain"/>
    <property type="match status" value="1"/>
</dbReference>
<dbReference type="STRING" id="1817895.AUJ95_06160"/>
<dbReference type="SMART" id="SM00065">
    <property type="entry name" value="GAF"/>
    <property type="match status" value="1"/>
</dbReference>
<sequence>MDIYNLLYALPSLVAAIANLFLAIFVYQRNKKARVNQVFAFLSLCLASWNLGTLVLYLPLSEHTIEFWSRVFRTGLIFIPPLVLHFCFILSDNQEREKNHQGLLSAYILALCFSFFNWTPYFITGLRQNTWGYSPIAGWGNYLFIINFLIFVSWGLFVLHRKYQTTTSPLLANRIRYLFAGAIIAIILGSINFLTVLGISIYPIGNLANVFYTGIIAYAIGKYHLLDIEVVIGKGIVYATLTIFITGTYGIIVGLTQYLFSNTFAFTSLLGNITAAGIIAISFYPLKGLADKLTDRLFFKKDYESARVIKDFSIALNSTIGLDNILRIILISILNNLSIEHGLIMLRDKDDVFRVRISRGINKDELEQISFVSEDYLIKQLLSSSRGYLKEEQNSAIQDARIDRETIYVSNKKLEELKANVAIPLLRKDELIGIIALGEKLSGDVFTYQDIEILMTIAIEADIAIENALLYEEILNIQHDIHQVDKLTTLGTMASEVVHEIKNPLTSISAFVQLISYDFENKEYREKFSKIVPKEIDRLMNILQRFSQSVKSPEPVFSEVDIQEIIEDVFMLKGGDFSRIGVNIDRLYQPNIPKIQGDEGQLKQIIMNLVINSLEAMPQGGNLSVSLQADDKWLTISFKDTGYGIPEEKLQDIFKPFFTTKESGTGLGLAISARIIRTHCGEIKVERAETQGTIFTIKLPLGVKKK</sequence>